<evidence type="ECO:0000313" key="2">
    <source>
        <dbReference type="Proteomes" id="UP000593575"/>
    </source>
</evidence>
<dbReference type="Proteomes" id="UP000593575">
    <property type="component" value="Unassembled WGS sequence"/>
</dbReference>
<keyword evidence="2" id="KW-1185">Reference proteome</keyword>
<sequence>MSKAMAQQFGNFTGSSIQYDTKAIVDEVRDYMRIRVKLDARVLLRWNDEGFCRIRAIEGKKKLVMKSSVFLMAASRRAKGVNESANSMHNVRTNLGINLVGNLVNKESGQMSSMEDFQHDNTCMAHEESPLGPTDVKKQPRMGSLFVSTTSNMGLEKSTLKHGFVPNTRLSAIVVERVD</sequence>
<gene>
    <name evidence="1" type="ORF">Goarm_006827</name>
</gene>
<name>A0A7J9JL03_9ROSI</name>
<protein>
    <submittedName>
        <fullName evidence="1">Uncharacterized protein</fullName>
    </submittedName>
</protein>
<organism evidence="1 2">
    <name type="scientific">Gossypium armourianum</name>
    <dbReference type="NCBI Taxonomy" id="34283"/>
    <lineage>
        <taxon>Eukaryota</taxon>
        <taxon>Viridiplantae</taxon>
        <taxon>Streptophyta</taxon>
        <taxon>Embryophyta</taxon>
        <taxon>Tracheophyta</taxon>
        <taxon>Spermatophyta</taxon>
        <taxon>Magnoliopsida</taxon>
        <taxon>eudicotyledons</taxon>
        <taxon>Gunneridae</taxon>
        <taxon>Pentapetalae</taxon>
        <taxon>rosids</taxon>
        <taxon>malvids</taxon>
        <taxon>Malvales</taxon>
        <taxon>Malvaceae</taxon>
        <taxon>Malvoideae</taxon>
        <taxon>Gossypium</taxon>
    </lineage>
</organism>
<dbReference type="EMBL" id="JABFAE010000008">
    <property type="protein sequence ID" value="MBA0834475.1"/>
    <property type="molecule type" value="Genomic_DNA"/>
</dbReference>
<dbReference type="AlphaFoldDB" id="A0A7J9JL03"/>
<evidence type="ECO:0000313" key="1">
    <source>
        <dbReference type="EMBL" id="MBA0834475.1"/>
    </source>
</evidence>
<reference evidence="1 2" key="1">
    <citation type="journal article" date="2019" name="Genome Biol. Evol.">
        <title>Insights into the evolution of the New World diploid cottons (Gossypium, subgenus Houzingenia) based on genome sequencing.</title>
        <authorList>
            <person name="Grover C.E."/>
            <person name="Arick M.A. 2nd"/>
            <person name="Thrash A."/>
            <person name="Conover J.L."/>
            <person name="Sanders W.S."/>
            <person name="Peterson D.G."/>
            <person name="Frelichowski J.E."/>
            <person name="Scheffler J.A."/>
            <person name="Scheffler B.E."/>
            <person name="Wendel J.F."/>
        </authorList>
    </citation>
    <scope>NUCLEOTIDE SEQUENCE [LARGE SCALE GENOMIC DNA]</scope>
    <source>
        <strain evidence="1">6</strain>
        <tissue evidence="1">Leaf</tissue>
    </source>
</reference>
<comment type="caution">
    <text evidence="1">The sequence shown here is derived from an EMBL/GenBank/DDBJ whole genome shotgun (WGS) entry which is preliminary data.</text>
</comment>
<accession>A0A7J9JL03</accession>
<proteinExistence type="predicted"/>